<sequence length="94" mass="10650">MRPAAFLPIPSYFIIPTPVDFSKLYRPSALNSFQFIAVTGLIMSAGAHLILHFFANRTLPGYNWLYVCWAALYVVGSLMNLFGKPDEGHHHHHH</sequence>
<feature type="transmembrane region" description="Helical" evidence="1">
    <location>
        <begin position="33"/>
        <end position="55"/>
    </location>
</feature>
<proteinExistence type="predicted"/>
<evidence type="ECO:0000313" key="3">
    <source>
        <dbReference type="Proteomes" id="UP000183947"/>
    </source>
</evidence>
<dbReference type="RefSeq" id="WP_084548839.1">
    <property type="nucleotide sequence ID" value="NZ_FRAS01000003.1"/>
</dbReference>
<reference evidence="3" key="1">
    <citation type="submission" date="2016-11" db="EMBL/GenBank/DDBJ databases">
        <authorList>
            <person name="Varghese N."/>
            <person name="Submissions S."/>
        </authorList>
    </citation>
    <scope>NUCLEOTIDE SEQUENCE [LARGE SCALE GENOMIC DNA]</scope>
    <source>
        <strain evidence="3">DSM 18569</strain>
    </source>
</reference>
<dbReference type="Proteomes" id="UP000183947">
    <property type="component" value="Unassembled WGS sequence"/>
</dbReference>
<gene>
    <name evidence="2" type="ORF">SAMN02746009_01057</name>
</gene>
<evidence type="ECO:0000313" key="2">
    <source>
        <dbReference type="EMBL" id="SHK51155.1"/>
    </source>
</evidence>
<keyword evidence="1" id="KW-0812">Transmembrane</keyword>
<feature type="transmembrane region" description="Helical" evidence="1">
    <location>
        <begin position="61"/>
        <end position="82"/>
    </location>
</feature>
<protein>
    <submittedName>
        <fullName evidence="2">Uncharacterized protein</fullName>
    </submittedName>
</protein>
<evidence type="ECO:0000256" key="1">
    <source>
        <dbReference type="SAM" id="Phobius"/>
    </source>
</evidence>
<name>A0A1M6T2G4_9BACT</name>
<organism evidence="2 3">
    <name type="scientific">Hymenobacter psychrotolerans DSM 18569</name>
    <dbReference type="NCBI Taxonomy" id="1121959"/>
    <lineage>
        <taxon>Bacteria</taxon>
        <taxon>Pseudomonadati</taxon>
        <taxon>Bacteroidota</taxon>
        <taxon>Cytophagia</taxon>
        <taxon>Cytophagales</taxon>
        <taxon>Hymenobacteraceae</taxon>
        <taxon>Hymenobacter</taxon>
    </lineage>
</organism>
<keyword evidence="3" id="KW-1185">Reference proteome</keyword>
<dbReference type="EMBL" id="FRAS01000003">
    <property type="protein sequence ID" value="SHK51155.1"/>
    <property type="molecule type" value="Genomic_DNA"/>
</dbReference>
<keyword evidence="1" id="KW-0472">Membrane</keyword>
<dbReference type="STRING" id="1121959.SAMN02746009_01057"/>
<dbReference type="AlphaFoldDB" id="A0A1M6T2G4"/>
<keyword evidence="1" id="KW-1133">Transmembrane helix</keyword>
<accession>A0A1M6T2G4</accession>